<evidence type="ECO:0000256" key="1">
    <source>
        <dbReference type="ARBA" id="ARBA00005771"/>
    </source>
</evidence>
<reference evidence="5 6" key="1">
    <citation type="submission" date="2017-09" db="EMBL/GenBank/DDBJ databases">
        <authorList>
            <consortium name="International Durum Wheat Genome Sequencing Consortium (IDWGSC)"/>
            <person name="Milanesi L."/>
        </authorList>
    </citation>
    <scope>NUCLEOTIDE SEQUENCE [LARGE SCALE GENOMIC DNA]</scope>
    <source>
        <strain evidence="6">cv. Svevo</strain>
    </source>
</reference>
<dbReference type="Gramene" id="TRITD2Bv1G248060.1">
    <property type="protein sequence ID" value="TRITD2Bv1G248060.1"/>
    <property type="gene ID" value="TRITD2Bv1G248060"/>
</dbReference>
<proteinExistence type="inferred from homology"/>
<evidence type="ECO:0000313" key="6">
    <source>
        <dbReference type="Proteomes" id="UP000324705"/>
    </source>
</evidence>
<dbReference type="SUPFAM" id="SSF52540">
    <property type="entry name" value="P-loop containing nucleoside triphosphate hydrolases"/>
    <property type="match status" value="1"/>
</dbReference>
<gene>
    <name evidence="5" type="ORF">TRITD_2Bv1G248060</name>
</gene>
<evidence type="ECO:0000256" key="2">
    <source>
        <dbReference type="ARBA" id="ARBA00022679"/>
    </source>
</evidence>
<keyword evidence="2 3" id="KW-0808">Transferase</keyword>
<protein>
    <recommendedName>
        <fullName evidence="3">Sulfotransferase</fullName>
        <ecNumber evidence="3">2.8.2.-</ecNumber>
    </recommendedName>
</protein>
<sequence>MGKGAPITLDDAFSMFCEGFSPFGPFWDHYLRYWKESLARPQEVMFLKYEEIVSDPFMVGRKLASFLDVPFTEEEEKSGVVDQVVSFCSFESLHNLDVNKTDGVERAGGKIFIQHSSLFRKGKVGDWVNHMSNEMGEKMDRLVEDKFKGSGLEF</sequence>
<dbReference type="AlphaFoldDB" id="A0A9R1Q205"/>
<dbReference type="OMA" id="MNINPLP"/>
<dbReference type="GO" id="GO:0008146">
    <property type="term" value="F:sulfotransferase activity"/>
    <property type="evidence" value="ECO:0007669"/>
    <property type="project" value="InterPro"/>
</dbReference>
<evidence type="ECO:0000313" key="5">
    <source>
        <dbReference type="EMBL" id="VAH53763.1"/>
    </source>
</evidence>
<dbReference type="Proteomes" id="UP000324705">
    <property type="component" value="Chromosome 2B"/>
</dbReference>
<comment type="similarity">
    <text evidence="1 3">Belongs to the sulfotransferase 1 family.</text>
</comment>
<keyword evidence="6" id="KW-1185">Reference proteome</keyword>
<dbReference type="EC" id="2.8.2.-" evidence="3"/>
<organism evidence="5 6">
    <name type="scientific">Triticum turgidum subsp. durum</name>
    <name type="common">Durum wheat</name>
    <name type="synonym">Triticum durum</name>
    <dbReference type="NCBI Taxonomy" id="4567"/>
    <lineage>
        <taxon>Eukaryota</taxon>
        <taxon>Viridiplantae</taxon>
        <taxon>Streptophyta</taxon>
        <taxon>Embryophyta</taxon>
        <taxon>Tracheophyta</taxon>
        <taxon>Spermatophyta</taxon>
        <taxon>Magnoliopsida</taxon>
        <taxon>Liliopsida</taxon>
        <taxon>Poales</taxon>
        <taxon>Poaceae</taxon>
        <taxon>BOP clade</taxon>
        <taxon>Pooideae</taxon>
        <taxon>Triticodae</taxon>
        <taxon>Triticeae</taxon>
        <taxon>Triticinae</taxon>
        <taxon>Triticum</taxon>
    </lineage>
</organism>
<evidence type="ECO:0000259" key="4">
    <source>
        <dbReference type="Pfam" id="PF00685"/>
    </source>
</evidence>
<dbReference type="EMBL" id="LT934114">
    <property type="protein sequence ID" value="VAH53763.1"/>
    <property type="molecule type" value="Genomic_DNA"/>
</dbReference>
<accession>A0A9R1Q205</accession>
<name>A0A9R1Q205_TRITD</name>
<dbReference type="PANTHER" id="PTHR11783">
    <property type="entry name" value="SULFOTRANSFERASE SULT"/>
    <property type="match status" value="1"/>
</dbReference>
<evidence type="ECO:0000256" key="3">
    <source>
        <dbReference type="RuleBase" id="RU361155"/>
    </source>
</evidence>
<dbReference type="InterPro" id="IPR000863">
    <property type="entry name" value="Sulfotransferase_dom"/>
</dbReference>
<dbReference type="Pfam" id="PF00685">
    <property type="entry name" value="Sulfotransfer_1"/>
    <property type="match status" value="1"/>
</dbReference>
<dbReference type="InterPro" id="IPR027417">
    <property type="entry name" value="P-loop_NTPase"/>
</dbReference>
<feature type="domain" description="Sulfotransferase" evidence="4">
    <location>
        <begin position="6"/>
        <end position="151"/>
    </location>
</feature>
<dbReference type="Gene3D" id="3.40.50.300">
    <property type="entry name" value="P-loop containing nucleotide triphosphate hydrolases"/>
    <property type="match status" value="1"/>
</dbReference>